<evidence type="ECO:0000313" key="12">
    <source>
        <dbReference type="Proteomes" id="UP000292120"/>
    </source>
</evidence>
<keyword evidence="5" id="KW-0963">Cytoplasm</keyword>
<dbReference type="InterPro" id="IPR000682">
    <property type="entry name" value="PCMT"/>
</dbReference>
<dbReference type="EC" id="2.1.1.77" evidence="3 9"/>
<proteinExistence type="inferred from homology"/>
<accession>A0A4Q9H277</accession>
<evidence type="ECO:0000256" key="3">
    <source>
        <dbReference type="ARBA" id="ARBA00011890"/>
    </source>
</evidence>
<evidence type="ECO:0000256" key="5">
    <source>
        <dbReference type="ARBA" id="ARBA00022490"/>
    </source>
</evidence>
<dbReference type="GO" id="GO:0030091">
    <property type="term" value="P:protein repair"/>
    <property type="evidence" value="ECO:0007669"/>
    <property type="project" value="UniProtKB-UniRule"/>
</dbReference>
<dbReference type="GO" id="GO:0004719">
    <property type="term" value="F:protein-L-isoaspartate (D-aspartate) O-methyltransferase activity"/>
    <property type="evidence" value="ECO:0007669"/>
    <property type="project" value="UniProtKB-UniRule"/>
</dbReference>
<evidence type="ECO:0000256" key="9">
    <source>
        <dbReference type="NCBIfam" id="TIGR00080"/>
    </source>
</evidence>
<gene>
    <name evidence="11" type="primary">pcm</name>
    <name evidence="11" type="ORF">EYS42_05820</name>
</gene>
<evidence type="ECO:0000313" key="11">
    <source>
        <dbReference type="EMBL" id="TBO32691.1"/>
    </source>
</evidence>
<keyword evidence="12" id="KW-1185">Reference proteome</keyword>
<dbReference type="OrthoDB" id="9810066at2"/>
<dbReference type="PANTHER" id="PTHR11579:SF0">
    <property type="entry name" value="PROTEIN-L-ISOASPARTATE(D-ASPARTATE) O-METHYLTRANSFERASE"/>
    <property type="match status" value="1"/>
</dbReference>
<sequence>MSESRPKRFPLSLDKVASGVARAQPVRELLRPQAPLQQAEQDRRRLASPASTPAGLGMDSRAVQQRMVERLQADGIRHPALLQAFATIPRHWFVDSALVNQAYEDTSLPIGLGQTISKPSVIGSMVELLVQRPGVAPDDPRPLGNCLDIGTGCGYQAALLSCLARRVVSVERLKDLHLKARQNLDRLRQGLPGWQDVRLVFGDGMLGHAPNAPYDTLIAAAGGAAVPQAWLDQLAPGGRLIAPLEDPRTGQQMLTVIDRLPNGQLQQASAGPVLFVPLKSGTI</sequence>
<evidence type="ECO:0000256" key="8">
    <source>
        <dbReference type="ARBA" id="ARBA00022691"/>
    </source>
</evidence>
<evidence type="ECO:0000256" key="7">
    <source>
        <dbReference type="ARBA" id="ARBA00022679"/>
    </source>
</evidence>
<dbReference type="CDD" id="cd02440">
    <property type="entry name" value="AdoMet_MTases"/>
    <property type="match status" value="1"/>
</dbReference>
<reference evidence="11 12" key="1">
    <citation type="submission" date="2019-02" db="EMBL/GenBank/DDBJ databases">
        <title>Aquabacterium sp. strain KMB7.</title>
        <authorList>
            <person name="Chen W.-M."/>
        </authorList>
    </citation>
    <scope>NUCLEOTIDE SEQUENCE [LARGE SCALE GENOMIC DNA]</scope>
    <source>
        <strain evidence="11 12">KMB7</strain>
    </source>
</reference>
<dbReference type="EMBL" id="SIXI01000002">
    <property type="protein sequence ID" value="TBO32691.1"/>
    <property type="molecule type" value="Genomic_DNA"/>
</dbReference>
<evidence type="ECO:0000256" key="4">
    <source>
        <dbReference type="ARBA" id="ARBA00013346"/>
    </source>
</evidence>
<evidence type="ECO:0000256" key="10">
    <source>
        <dbReference type="SAM" id="MobiDB-lite"/>
    </source>
</evidence>
<keyword evidence="6 11" id="KW-0489">Methyltransferase</keyword>
<dbReference type="PANTHER" id="PTHR11579">
    <property type="entry name" value="PROTEIN-L-ISOASPARTATE O-METHYLTRANSFERASE"/>
    <property type="match status" value="1"/>
</dbReference>
<dbReference type="AlphaFoldDB" id="A0A4Q9H277"/>
<comment type="similarity">
    <text evidence="2">Belongs to the methyltransferase superfamily. L-isoaspartyl/D-aspartyl protein methyltransferase family.</text>
</comment>
<keyword evidence="8" id="KW-0949">S-adenosyl-L-methionine</keyword>
<dbReference type="NCBIfam" id="TIGR00080">
    <property type="entry name" value="pimt"/>
    <property type="match status" value="1"/>
</dbReference>
<feature type="region of interest" description="Disordered" evidence="10">
    <location>
        <begin position="27"/>
        <end position="60"/>
    </location>
</feature>
<comment type="subcellular location">
    <subcellularLocation>
        <location evidence="1">Cytoplasm</location>
    </subcellularLocation>
</comment>
<dbReference type="GO" id="GO:0032259">
    <property type="term" value="P:methylation"/>
    <property type="evidence" value="ECO:0007669"/>
    <property type="project" value="UniProtKB-KW"/>
</dbReference>
<name>A0A4Q9H277_9BURK</name>
<protein>
    <recommendedName>
        <fullName evidence="4 9">Protein-L-isoaspartate O-methyltransferase</fullName>
        <ecNumber evidence="3 9">2.1.1.77</ecNumber>
    </recommendedName>
</protein>
<dbReference type="Gene3D" id="3.40.50.150">
    <property type="entry name" value="Vaccinia Virus protein VP39"/>
    <property type="match status" value="1"/>
</dbReference>
<dbReference type="Pfam" id="PF01135">
    <property type="entry name" value="PCMT"/>
    <property type="match status" value="1"/>
</dbReference>
<evidence type="ECO:0000256" key="6">
    <source>
        <dbReference type="ARBA" id="ARBA00022603"/>
    </source>
</evidence>
<comment type="caution">
    <text evidence="11">The sequence shown here is derived from an EMBL/GenBank/DDBJ whole genome shotgun (WGS) entry which is preliminary data.</text>
</comment>
<evidence type="ECO:0000256" key="1">
    <source>
        <dbReference type="ARBA" id="ARBA00004496"/>
    </source>
</evidence>
<keyword evidence="7 11" id="KW-0808">Transferase</keyword>
<dbReference type="GO" id="GO:0005737">
    <property type="term" value="C:cytoplasm"/>
    <property type="evidence" value="ECO:0007669"/>
    <property type="project" value="UniProtKB-SubCell"/>
</dbReference>
<dbReference type="InterPro" id="IPR029063">
    <property type="entry name" value="SAM-dependent_MTases_sf"/>
</dbReference>
<dbReference type="RefSeq" id="WP_130966902.1">
    <property type="nucleotide sequence ID" value="NZ_SIXI01000002.1"/>
</dbReference>
<evidence type="ECO:0000256" key="2">
    <source>
        <dbReference type="ARBA" id="ARBA00005369"/>
    </source>
</evidence>
<dbReference type="SUPFAM" id="SSF53335">
    <property type="entry name" value="S-adenosyl-L-methionine-dependent methyltransferases"/>
    <property type="match status" value="1"/>
</dbReference>
<dbReference type="Proteomes" id="UP000292120">
    <property type="component" value="Unassembled WGS sequence"/>
</dbReference>
<organism evidence="11 12">
    <name type="scientific">Aquabacterium lacunae</name>
    <dbReference type="NCBI Taxonomy" id="2528630"/>
    <lineage>
        <taxon>Bacteria</taxon>
        <taxon>Pseudomonadati</taxon>
        <taxon>Pseudomonadota</taxon>
        <taxon>Betaproteobacteria</taxon>
        <taxon>Burkholderiales</taxon>
        <taxon>Aquabacterium</taxon>
    </lineage>
</organism>